<reference evidence="3 4" key="1">
    <citation type="submission" date="2018-02" db="EMBL/GenBank/DDBJ databases">
        <title>Draft genome sequences of Elsinoe sp., causing black scab on jojoba.</title>
        <authorList>
            <person name="Stodart B."/>
            <person name="Jeffress S."/>
            <person name="Ash G."/>
            <person name="Arun Chinnappa K."/>
        </authorList>
    </citation>
    <scope>NUCLEOTIDE SEQUENCE [LARGE SCALE GENOMIC DNA]</scope>
    <source>
        <strain evidence="3 4">Hillstone_2</strain>
    </source>
</reference>
<feature type="compositionally biased region" description="Low complexity" evidence="1">
    <location>
        <begin position="274"/>
        <end position="291"/>
    </location>
</feature>
<comment type="caution">
    <text evidence="3">The sequence shown here is derived from an EMBL/GenBank/DDBJ whole genome shotgun (WGS) entry which is preliminary data.</text>
</comment>
<dbReference type="InterPro" id="IPR001623">
    <property type="entry name" value="DnaJ_domain"/>
</dbReference>
<feature type="compositionally biased region" description="Polar residues" evidence="1">
    <location>
        <begin position="259"/>
        <end position="272"/>
    </location>
</feature>
<evidence type="ECO:0000313" key="3">
    <source>
        <dbReference type="EMBL" id="TKX24226.1"/>
    </source>
</evidence>
<dbReference type="InterPro" id="IPR036869">
    <property type="entry name" value="J_dom_sf"/>
</dbReference>
<feature type="compositionally biased region" description="Polar residues" evidence="1">
    <location>
        <begin position="345"/>
        <end position="355"/>
    </location>
</feature>
<evidence type="ECO:0000256" key="1">
    <source>
        <dbReference type="SAM" id="MobiDB-lite"/>
    </source>
</evidence>
<protein>
    <recommendedName>
        <fullName evidence="2">J domain-containing protein</fullName>
    </recommendedName>
</protein>
<dbReference type="SUPFAM" id="SSF46565">
    <property type="entry name" value="Chaperone J-domain"/>
    <property type="match status" value="1"/>
</dbReference>
<feature type="region of interest" description="Disordered" evidence="1">
    <location>
        <begin position="42"/>
        <end position="123"/>
    </location>
</feature>
<dbReference type="Proteomes" id="UP000308133">
    <property type="component" value="Unassembled WGS sequence"/>
</dbReference>
<name>A0A4U7B637_9PEZI</name>
<sequence length="661" mass="73684">MALKYHPDKTAGNTSLAEKFLILQIAYEVLTHPETKQIYDDLRQSRQARAQRAQRAQSSGEPKDRVVRYASAGFNQPSDGNWQESESEVSETSESEERERREEWERAETKRKEKERCRRQEEREKRRQEIDAYQCKGTTVRGLRCRNPASKHLTSREHCYLHQPDPDSWSCKGITQQGRRCRKPPSKSLPYKDYCHYHQSQALDLSSESEEECQSSFGARSTPSFNRTTSRSNTSSFRSGADIRTGLNRNREEAPLNVSRPSATRDGSSPTCFSPESSTVTSPRTPSSTNSRCAKQPTIPPSTPPRTSSSATSSGATLGHRTNKNITVPDPSDSPSPSTSESQPKTQGNVPCASNPTPPPSAQKPKEHSESINQSRSNPSIPIRKGIPNPSIAPPTPPTTPPTFQSKPSPNPSPSPPSPPHTPSPPPTTVSLQASIALLHRTIPPHLLHDRRKTADYLASLIVPSPKPKARHIYVFRIISSCRSSSAQSPAAAAKPALSLLRYFNNTVRANSLVDILRCDDVEGEDADAEAGFWATSRPRRRTVAVKIGQSVDVPRRMGEWMWKCGHDGLDVVSWPQLMGQLGQEEGGRGEEEAVLVEDVVRAERLLHLVLDDRRVRGLRCECGVVHREWFEVECGEEMAGRLEKDVNRCIRLVRSRCHNR</sequence>
<dbReference type="Gene3D" id="1.10.287.110">
    <property type="entry name" value="DnaJ domain"/>
    <property type="match status" value="1"/>
</dbReference>
<dbReference type="Pfam" id="PF10544">
    <property type="entry name" value="T5orf172"/>
    <property type="match status" value="1"/>
</dbReference>
<feature type="compositionally biased region" description="Pro residues" evidence="1">
    <location>
        <begin position="409"/>
        <end position="428"/>
    </location>
</feature>
<evidence type="ECO:0000259" key="2">
    <source>
        <dbReference type="PROSITE" id="PS50076"/>
    </source>
</evidence>
<feature type="compositionally biased region" description="Polar residues" evidence="1">
    <location>
        <begin position="371"/>
        <end position="380"/>
    </location>
</feature>
<accession>A0A4U7B637</accession>
<proteinExistence type="predicted"/>
<feature type="region of interest" description="Disordered" evidence="1">
    <location>
        <begin position="214"/>
        <end position="430"/>
    </location>
</feature>
<feature type="compositionally biased region" description="Low complexity" evidence="1">
    <location>
        <begin position="45"/>
        <end position="59"/>
    </location>
</feature>
<feature type="compositionally biased region" description="Acidic residues" evidence="1">
    <location>
        <begin position="85"/>
        <end position="94"/>
    </location>
</feature>
<feature type="compositionally biased region" description="Basic and acidic residues" evidence="1">
    <location>
        <begin position="95"/>
        <end position="123"/>
    </location>
</feature>
<evidence type="ECO:0000313" key="4">
    <source>
        <dbReference type="Proteomes" id="UP000308133"/>
    </source>
</evidence>
<dbReference type="InterPro" id="IPR018306">
    <property type="entry name" value="Phage_T5_Orf172_DNA-bd"/>
</dbReference>
<feature type="compositionally biased region" description="Low complexity" evidence="1">
    <location>
        <begin position="305"/>
        <end position="317"/>
    </location>
</feature>
<dbReference type="Pfam" id="PF00226">
    <property type="entry name" value="DnaJ"/>
    <property type="match status" value="1"/>
</dbReference>
<feature type="domain" description="J" evidence="2">
    <location>
        <begin position="1"/>
        <end position="43"/>
    </location>
</feature>
<gene>
    <name evidence="3" type="ORF">C1H76_3529</name>
</gene>
<dbReference type="EMBL" id="PTQR01000044">
    <property type="protein sequence ID" value="TKX24226.1"/>
    <property type="molecule type" value="Genomic_DNA"/>
</dbReference>
<dbReference type="PRINTS" id="PR01217">
    <property type="entry name" value="PRICHEXTENSN"/>
</dbReference>
<organism evidence="3 4">
    <name type="scientific">Elsinoe australis</name>
    <dbReference type="NCBI Taxonomy" id="40998"/>
    <lineage>
        <taxon>Eukaryota</taxon>
        <taxon>Fungi</taxon>
        <taxon>Dikarya</taxon>
        <taxon>Ascomycota</taxon>
        <taxon>Pezizomycotina</taxon>
        <taxon>Dothideomycetes</taxon>
        <taxon>Dothideomycetidae</taxon>
        <taxon>Myriangiales</taxon>
        <taxon>Elsinoaceae</taxon>
        <taxon>Elsinoe</taxon>
    </lineage>
</organism>
<feature type="compositionally biased region" description="Low complexity" evidence="1">
    <location>
        <begin position="329"/>
        <end position="344"/>
    </location>
</feature>
<feature type="compositionally biased region" description="Pro residues" evidence="1">
    <location>
        <begin position="391"/>
        <end position="401"/>
    </location>
</feature>
<dbReference type="PROSITE" id="PS50076">
    <property type="entry name" value="DNAJ_2"/>
    <property type="match status" value="1"/>
</dbReference>
<dbReference type="AlphaFoldDB" id="A0A4U7B637"/>
<feature type="compositionally biased region" description="Low complexity" evidence="1">
    <location>
        <begin position="214"/>
        <end position="239"/>
    </location>
</feature>
<dbReference type="CDD" id="cd06257">
    <property type="entry name" value="DnaJ"/>
    <property type="match status" value="1"/>
</dbReference>
<feature type="compositionally biased region" description="Polar residues" evidence="1">
    <location>
        <begin position="73"/>
        <end position="83"/>
    </location>
</feature>